<feature type="transmembrane region" description="Helical" evidence="1">
    <location>
        <begin position="269"/>
        <end position="293"/>
    </location>
</feature>
<feature type="transmembrane region" description="Helical" evidence="1">
    <location>
        <begin position="133"/>
        <end position="154"/>
    </location>
</feature>
<dbReference type="AlphaFoldDB" id="F8A4H8"/>
<evidence type="ECO:0000313" key="2">
    <source>
        <dbReference type="EMBL" id="AEI13226.1"/>
    </source>
</evidence>
<keyword evidence="1" id="KW-0812">Transmembrane</keyword>
<name>F8A4H8_CELGA</name>
<protein>
    <submittedName>
        <fullName evidence="2">Uncharacterized protein</fullName>
    </submittedName>
</protein>
<evidence type="ECO:0000313" key="3">
    <source>
        <dbReference type="Proteomes" id="UP000000485"/>
    </source>
</evidence>
<gene>
    <name evidence="2" type="ordered locus">Celgi_2727</name>
</gene>
<dbReference type="STRING" id="593907.Celgi_2727"/>
<evidence type="ECO:0000256" key="1">
    <source>
        <dbReference type="SAM" id="Phobius"/>
    </source>
</evidence>
<feature type="transmembrane region" description="Helical" evidence="1">
    <location>
        <begin position="235"/>
        <end position="257"/>
    </location>
</feature>
<sequence length="356" mass="36032" precursor="true">MLRNRTVAAAGATGGTALVLWLLCGLIFDRPSSRSLVEVYSPAPPVGWVLGAGFGTAGTVLSVLVLMVAAALIAYLPLRSTRSTRAVVVVAVWGAVLLAAALAGATTALVLQSDVAFDGSLSWAFARGNAVRAAWWALLTGWVPALVAVAVRGPGEVADDAARSRIGVRTATIAALVAGVVGGAGWWLTGVLHQWAAGELATVRRDTGRTLQQVVEALLPVSRGSSMLGTESSDVAAFAAGAAVLLVVVVLVGWGVARGAAVPGGRAALVLVVWFATVVGSAAACAVALLPLAEAVGGSANLRLYAMGPVLSAVGWGALYGWVPGLIALLVARVLARRTEAKAEPVRDLVEPHAAP</sequence>
<dbReference type="KEGG" id="cga:Celgi_2727"/>
<dbReference type="RefSeq" id="WP_013884743.1">
    <property type="nucleotide sequence ID" value="NC_015671.1"/>
</dbReference>
<keyword evidence="1" id="KW-1133">Transmembrane helix</keyword>
<dbReference type="HOGENOM" id="CLU_777772_0_0_11"/>
<feature type="transmembrane region" description="Helical" evidence="1">
    <location>
        <begin position="7"/>
        <end position="28"/>
    </location>
</feature>
<feature type="transmembrane region" description="Helical" evidence="1">
    <location>
        <begin position="313"/>
        <end position="332"/>
    </location>
</feature>
<proteinExistence type="predicted"/>
<keyword evidence="1" id="KW-0472">Membrane</keyword>
<reference evidence="3" key="1">
    <citation type="submission" date="2011-04" db="EMBL/GenBank/DDBJ databases">
        <title>Complete sequence of Cellvibrio gilvus ATCC 13127.</title>
        <authorList>
            <person name="Lucas S."/>
            <person name="Han J."/>
            <person name="Lapidus A."/>
            <person name="Cheng J.-F."/>
            <person name="Goodwin L."/>
            <person name="Pitluck S."/>
            <person name="Peters L."/>
            <person name="Munk A."/>
            <person name="Detter J.C."/>
            <person name="Han C."/>
            <person name="Tapia R."/>
            <person name="Land M."/>
            <person name="Hauser L."/>
            <person name="Kyrpides N."/>
            <person name="Ivanova N."/>
            <person name="Ovchinnikova G."/>
            <person name="Pagani I."/>
            <person name="Mead D."/>
            <person name="Brumm P."/>
            <person name="Woyke T."/>
        </authorList>
    </citation>
    <scope>NUCLEOTIDE SEQUENCE [LARGE SCALE GENOMIC DNA]</scope>
    <source>
        <strain evidence="3">ATCC 13127 / NRRL B-14078</strain>
    </source>
</reference>
<dbReference type="EMBL" id="CP002665">
    <property type="protein sequence ID" value="AEI13226.1"/>
    <property type="molecule type" value="Genomic_DNA"/>
</dbReference>
<accession>F8A4H8</accession>
<dbReference type="Proteomes" id="UP000000485">
    <property type="component" value="Chromosome"/>
</dbReference>
<feature type="transmembrane region" description="Helical" evidence="1">
    <location>
        <begin position="166"/>
        <end position="188"/>
    </location>
</feature>
<feature type="transmembrane region" description="Helical" evidence="1">
    <location>
        <begin position="48"/>
        <end position="75"/>
    </location>
</feature>
<organism evidence="2 3">
    <name type="scientific">Cellulomonas gilvus (strain ATCC 13127 / NRRL B-14078)</name>
    <name type="common">Cellvibrio gilvus</name>
    <dbReference type="NCBI Taxonomy" id="593907"/>
    <lineage>
        <taxon>Bacteria</taxon>
        <taxon>Bacillati</taxon>
        <taxon>Actinomycetota</taxon>
        <taxon>Actinomycetes</taxon>
        <taxon>Micrococcales</taxon>
        <taxon>Cellulomonadaceae</taxon>
        <taxon>Cellulomonas</taxon>
    </lineage>
</organism>
<feature type="transmembrane region" description="Helical" evidence="1">
    <location>
        <begin position="87"/>
        <end position="113"/>
    </location>
</feature>
<keyword evidence="3" id="KW-1185">Reference proteome</keyword>